<keyword evidence="8" id="KW-1185">Reference proteome</keyword>
<dbReference type="EMBL" id="JANIIK010000042">
    <property type="protein sequence ID" value="KAJ3606553.1"/>
    <property type="molecule type" value="Genomic_DNA"/>
</dbReference>
<evidence type="ECO:0000256" key="4">
    <source>
        <dbReference type="ARBA" id="ARBA00022989"/>
    </source>
</evidence>
<dbReference type="SUPFAM" id="SSF48652">
    <property type="entry name" value="Tetraspanin"/>
    <property type="match status" value="1"/>
</dbReference>
<evidence type="ECO:0008006" key="9">
    <source>
        <dbReference type="Google" id="ProtNLM"/>
    </source>
</evidence>
<evidence type="ECO:0000313" key="8">
    <source>
        <dbReference type="Proteomes" id="UP001148018"/>
    </source>
</evidence>
<evidence type="ECO:0000256" key="2">
    <source>
        <dbReference type="ARBA" id="ARBA00010674"/>
    </source>
</evidence>
<dbReference type="InterPro" id="IPR018499">
    <property type="entry name" value="Tetraspanin/Peripherin"/>
</dbReference>
<dbReference type="Gene3D" id="1.10.1450.10">
    <property type="entry name" value="Tetraspanin"/>
    <property type="match status" value="1"/>
</dbReference>
<protein>
    <recommendedName>
        <fullName evidence="9">Tetraspanin</fullName>
    </recommendedName>
</protein>
<dbReference type="OrthoDB" id="9836210at2759"/>
<dbReference type="AlphaFoldDB" id="A0A9Q0IQE7"/>
<dbReference type="InterPro" id="IPR042026">
    <property type="entry name" value="Peripherin_LEL"/>
</dbReference>
<dbReference type="GO" id="GO:0007601">
    <property type="term" value="P:visual perception"/>
    <property type="evidence" value="ECO:0007669"/>
    <property type="project" value="InterPro"/>
</dbReference>
<evidence type="ECO:0000256" key="6">
    <source>
        <dbReference type="SAM" id="Phobius"/>
    </source>
</evidence>
<reference evidence="7" key="1">
    <citation type="submission" date="2022-07" db="EMBL/GenBank/DDBJ databases">
        <title>Chromosome-level genome of Muraenolepis orangiensis.</title>
        <authorList>
            <person name="Kim J."/>
        </authorList>
    </citation>
    <scope>NUCLEOTIDE SEQUENCE</scope>
    <source>
        <strain evidence="7">KU_S4_2022</strain>
        <tissue evidence="7">Muscle</tissue>
    </source>
</reference>
<dbReference type="PANTHER" id="PTHR19282:SF184">
    <property type="entry name" value="PERIPHERIN 2 LIKE-RELATED"/>
    <property type="match status" value="1"/>
</dbReference>
<dbReference type="Pfam" id="PF00335">
    <property type="entry name" value="Tetraspanin"/>
    <property type="match status" value="1"/>
</dbReference>
<evidence type="ECO:0000256" key="1">
    <source>
        <dbReference type="ARBA" id="ARBA00004141"/>
    </source>
</evidence>
<evidence type="ECO:0000256" key="5">
    <source>
        <dbReference type="ARBA" id="ARBA00023136"/>
    </source>
</evidence>
<comment type="similarity">
    <text evidence="2">Belongs to the PRPH2/ROM1 family.</text>
</comment>
<feature type="transmembrane region" description="Helical" evidence="6">
    <location>
        <begin position="57"/>
        <end position="78"/>
    </location>
</feature>
<proteinExistence type="inferred from homology"/>
<comment type="caution">
    <text evidence="7">The sequence shown here is derived from an EMBL/GenBank/DDBJ whole genome shotgun (WGS) entry which is preliminary data.</text>
</comment>
<dbReference type="Proteomes" id="UP001148018">
    <property type="component" value="Unassembled WGS sequence"/>
</dbReference>
<evidence type="ECO:0000313" key="7">
    <source>
        <dbReference type="EMBL" id="KAJ3606553.1"/>
    </source>
</evidence>
<accession>A0A9Q0IQE7</accession>
<dbReference type="InterPro" id="IPR000830">
    <property type="entry name" value="Peripherin/rom-1"/>
</dbReference>
<keyword evidence="5 6" id="KW-0472">Membrane</keyword>
<gene>
    <name evidence="7" type="ORF">NHX12_026074</name>
</gene>
<organism evidence="7 8">
    <name type="scientific">Muraenolepis orangiensis</name>
    <name type="common">Patagonian moray cod</name>
    <dbReference type="NCBI Taxonomy" id="630683"/>
    <lineage>
        <taxon>Eukaryota</taxon>
        <taxon>Metazoa</taxon>
        <taxon>Chordata</taxon>
        <taxon>Craniata</taxon>
        <taxon>Vertebrata</taxon>
        <taxon>Euteleostomi</taxon>
        <taxon>Actinopterygii</taxon>
        <taxon>Neopterygii</taxon>
        <taxon>Teleostei</taxon>
        <taxon>Neoteleostei</taxon>
        <taxon>Acanthomorphata</taxon>
        <taxon>Zeiogadaria</taxon>
        <taxon>Gadariae</taxon>
        <taxon>Gadiformes</taxon>
        <taxon>Muraenolepidoidei</taxon>
        <taxon>Muraenolepididae</taxon>
        <taxon>Muraenolepis</taxon>
    </lineage>
</organism>
<dbReference type="CDD" id="cd03162">
    <property type="entry name" value="peripherin_like_LEL"/>
    <property type="match status" value="1"/>
</dbReference>
<name>A0A9Q0IQE7_9TELE</name>
<feature type="transmembrane region" description="Helical" evidence="6">
    <location>
        <begin position="20"/>
        <end position="45"/>
    </location>
</feature>
<dbReference type="FunFam" id="1.10.1450.10:FF:000002">
    <property type="entry name" value="Retinal outer segment membrane protein 1"/>
    <property type="match status" value="1"/>
</dbReference>
<keyword evidence="4 6" id="KW-1133">Transmembrane helix</keyword>
<dbReference type="InterPro" id="IPR008952">
    <property type="entry name" value="Tetraspanin_EC2_sf"/>
</dbReference>
<dbReference type="GO" id="GO:0005886">
    <property type="term" value="C:plasma membrane"/>
    <property type="evidence" value="ECO:0007669"/>
    <property type="project" value="TreeGrafter"/>
</dbReference>
<evidence type="ECO:0000256" key="3">
    <source>
        <dbReference type="ARBA" id="ARBA00022692"/>
    </source>
</evidence>
<dbReference type="PRINTS" id="PR00218">
    <property type="entry name" value="PERIPHERNRDS"/>
</dbReference>
<keyword evidence="3 6" id="KW-0812">Transmembrane</keyword>
<feature type="transmembrane region" description="Helical" evidence="6">
    <location>
        <begin position="98"/>
        <end position="122"/>
    </location>
</feature>
<dbReference type="PANTHER" id="PTHR19282">
    <property type="entry name" value="TETRASPANIN"/>
    <property type="match status" value="1"/>
</dbReference>
<comment type="subcellular location">
    <subcellularLocation>
        <location evidence="1">Membrane</location>
        <topology evidence="1">Multi-pass membrane protein</topology>
    </subcellularLocation>
</comment>
<sequence>MAVGKVTFTRAERDKLAQVLWLLNWISVVTGVVIFSLGLLIKVELQKRREVMSDQDLLYVPHALIATGLAACCVNFLGGTICYDCVGGAKFARWKPAMAPYVAGAFCFTFCVLAGGLLCYGVRGQLDDSLRLGLRHAMRHYKDTDTPGRCTLKRSLDRLQIQLQCCGDTGYRDWFSVQWVSSRYLDMTSPHVLDRLRSNVGGQYLTDGVPFSCCSPFSPRPCIQHRLTNTTAHFNYRHGTDRLNLWTRGCRQVLLDHYTGILRSTGLVVLLIWLFELLVVTGVRYLQTAMENLLLLGDPDSGSDGWILESSLAETARWNLNIIKNLGKCYQSDDDPNINVPGEHRGRRQEVLMRQEVLTGQEVPTRQEVPMRQEVPTRQEVPMRQEVSTGQEVLMRQEVPTRKEVLMRQEVPTGQEVPLRQEVLMRQEVPTGQEVPTRQEVLMRQGPHKAGEITVPAASSTLFAFRLVCVVPPAHDKMPRASLIKTPSLYHSLDWLHAGSILVPTRGL</sequence>